<dbReference type="Pfam" id="PF00528">
    <property type="entry name" value="BPD_transp_1"/>
    <property type="match status" value="1"/>
</dbReference>
<keyword evidence="3" id="KW-1003">Cell membrane</keyword>
<dbReference type="CDD" id="cd06261">
    <property type="entry name" value="TM_PBP2"/>
    <property type="match status" value="1"/>
</dbReference>
<dbReference type="Gene3D" id="1.10.3720.10">
    <property type="entry name" value="MetI-like"/>
    <property type="match status" value="1"/>
</dbReference>
<evidence type="ECO:0000256" key="6">
    <source>
        <dbReference type="ARBA" id="ARBA00023136"/>
    </source>
</evidence>
<proteinExistence type="inferred from homology"/>
<dbReference type="EMBL" id="JBHSPA010000115">
    <property type="protein sequence ID" value="MFC5834823.1"/>
    <property type="molecule type" value="Genomic_DNA"/>
</dbReference>
<comment type="subcellular location">
    <subcellularLocation>
        <location evidence="1 7">Cell membrane</location>
        <topology evidence="1 7">Multi-pass membrane protein</topology>
    </subcellularLocation>
</comment>
<evidence type="ECO:0000256" key="7">
    <source>
        <dbReference type="RuleBase" id="RU363032"/>
    </source>
</evidence>
<reference evidence="10" key="1">
    <citation type="journal article" date="2019" name="Int. J. Syst. Evol. Microbiol.">
        <title>The Global Catalogue of Microorganisms (GCM) 10K type strain sequencing project: providing services to taxonomists for standard genome sequencing and annotation.</title>
        <authorList>
            <consortium name="The Broad Institute Genomics Platform"/>
            <consortium name="The Broad Institute Genome Sequencing Center for Infectious Disease"/>
            <person name="Wu L."/>
            <person name="Ma J."/>
        </authorList>
    </citation>
    <scope>NUCLEOTIDE SEQUENCE [LARGE SCALE GENOMIC DNA]</scope>
    <source>
        <strain evidence="10">CCUG 53903</strain>
    </source>
</reference>
<accession>A0ABW1DA54</accession>
<evidence type="ECO:0000259" key="8">
    <source>
        <dbReference type="PROSITE" id="PS50928"/>
    </source>
</evidence>
<feature type="transmembrane region" description="Helical" evidence="7">
    <location>
        <begin position="180"/>
        <end position="203"/>
    </location>
</feature>
<dbReference type="PANTHER" id="PTHR30614:SF21">
    <property type="entry name" value="AMINO ACID ABC TRANSPORTER PERMEASE"/>
    <property type="match status" value="1"/>
</dbReference>
<gene>
    <name evidence="9" type="ORF">ACFPZ3_64205</name>
</gene>
<dbReference type="NCBIfam" id="TIGR01726">
    <property type="entry name" value="HEQRo_perm_3TM"/>
    <property type="match status" value="1"/>
</dbReference>
<evidence type="ECO:0000256" key="2">
    <source>
        <dbReference type="ARBA" id="ARBA00022448"/>
    </source>
</evidence>
<feature type="domain" description="ABC transmembrane type-1" evidence="8">
    <location>
        <begin position="15"/>
        <end position="204"/>
    </location>
</feature>
<dbReference type="InterPro" id="IPR010065">
    <property type="entry name" value="AA_ABC_transptr_permease_3TM"/>
</dbReference>
<dbReference type="InterPro" id="IPR035906">
    <property type="entry name" value="MetI-like_sf"/>
</dbReference>
<feature type="transmembrane region" description="Helical" evidence="7">
    <location>
        <begin position="15"/>
        <end position="39"/>
    </location>
</feature>
<keyword evidence="5 7" id="KW-1133">Transmembrane helix</keyword>
<comment type="caution">
    <text evidence="9">The sequence shown here is derived from an EMBL/GenBank/DDBJ whole genome shotgun (WGS) entry which is preliminary data.</text>
</comment>
<organism evidence="9 10">
    <name type="scientific">Nonomuraea insulae</name>
    <dbReference type="NCBI Taxonomy" id="1616787"/>
    <lineage>
        <taxon>Bacteria</taxon>
        <taxon>Bacillati</taxon>
        <taxon>Actinomycetota</taxon>
        <taxon>Actinomycetes</taxon>
        <taxon>Streptosporangiales</taxon>
        <taxon>Streptosporangiaceae</taxon>
        <taxon>Nonomuraea</taxon>
    </lineage>
</organism>
<keyword evidence="10" id="KW-1185">Reference proteome</keyword>
<evidence type="ECO:0000256" key="1">
    <source>
        <dbReference type="ARBA" id="ARBA00004651"/>
    </source>
</evidence>
<dbReference type="PANTHER" id="PTHR30614">
    <property type="entry name" value="MEMBRANE COMPONENT OF AMINO ACID ABC TRANSPORTER"/>
    <property type="match status" value="1"/>
</dbReference>
<comment type="similarity">
    <text evidence="7">Belongs to the binding-protein-dependent transport system permease family.</text>
</comment>
<evidence type="ECO:0000256" key="3">
    <source>
        <dbReference type="ARBA" id="ARBA00022475"/>
    </source>
</evidence>
<evidence type="ECO:0000313" key="9">
    <source>
        <dbReference type="EMBL" id="MFC5834823.1"/>
    </source>
</evidence>
<dbReference type="RefSeq" id="WP_379524234.1">
    <property type="nucleotide sequence ID" value="NZ_JBHSPA010000115.1"/>
</dbReference>
<dbReference type="Proteomes" id="UP001596058">
    <property type="component" value="Unassembled WGS sequence"/>
</dbReference>
<feature type="transmembrane region" description="Helical" evidence="7">
    <location>
        <begin position="51"/>
        <end position="76"/>
    </location>
</feature>
<evidence type="ECO:0000256" key="4">
    <source>
        <dbReference type="ARBA" id="ARBA00022692"/>
    </source>
</evidence>
<feature type="transmembrane region" description="Helical" evidence="7">
    <location>
        <begin position="149"/>
        <end position="168"/>
    </location>
</feature>
<dbReference type="SUPFAM" id="SSF161098">
    <property type="entry name" value="MetI-like"/>
    <property type="match status" value="1"/>
</dbReference>
<keyword evidence="4 7" id="KW-0812">Transmembrane</keyword>
<dbReference type="InterPro" id="IPR043429">
    <property type="entry name" value="ArtM/GltK/GlnP/TcyL/YhdX-like"/>
</dbReference>
<evidence type="ECO:0000256" key="5">
    <source>
        <dbReference type="ARBA" id="ARBA00022989"/>
    </source>
</evidence>
<keyword evidence="6 7" id="KW-0472">Membrane</keyword>
<keyword evidence="2 7" id="KW-0813">Transport</keyword>
<dbReference type="PROSITE" id="PS50928">
    <property type="entry name" value="ABC_TM1"/>
    <property type="match status" value="1"/>
</dbReference>
<sequence length="212" mass="23312">MNVIWGNFGYMIGGLTWTLSISGIAILGSLALGTVLALLRLSHCGWLRYPAVAIVEGVRSVPLILFIFFTYFMIAAQGYDVSAFWSCTLALIIYIGAYVAEIVRGGIQSIERGQAEAARASGLSSFATMRYVILPQATRRMMPALVSQMIVLIKDTSVATIIGIPEFFTRVLEANARSLAYPFQLLFFAAVIYFVICYSLSLLSRRLELKVA</sequence>
<name>A0ABW1DA54_9ACTN</name>
<dbReference type="InterPro" id="IPR000515">
    <property type="entry name" value="MetI-like"/>
</dbReference>
<protein>
    <submittedName>
        <fullName evidence="9">Amino acid ABC transporter permease</fullName>
    </submittedName>
</protein>
<feature type="transmembrane region" description="Helical" evidence="7">
    <location>
        <begin position="82"/>
        <end position="103"/>
    </location>
</feature>
<evidence type="ECO:0000313" key="10">
    <source>
        <dbReference type="Proteomes" id="UP001596058"/>
    </source>
</evidence>